<reference evidence="3 4" key="1">
    <citation type="journal article" date="2024" name="Plant J.">
        <title>Genome sequences and population genomics reveal climatic adaptation and genomic divergence between two closely related sweetgum species.</title>
        <authorList>
            <person name="Xu W.Q."/>
            <person name="Ren C.Q."/>
            <person name="Zhang X.Y."/>
            <person name="Comes H.P."/>
            <person name="Liu X.H."/>
            <person name="Li Y.G."/>
            <person name="Kettle C.J."/>
            <person name="Jalonen R."/>
            <person name="Gaisberger H."/>
            <person name="Ma Y.Z."/>
            <person name="Qiu Y.X."/>
        </authorList>
    </citation>
    <scope>NUCLEOTIDE SEQUENCE [LARGE SCALE GENOMIC DNA]</scope>
    <source>
        <strain evidence="3">Hangzhou</strain>
    </source>
</reference>
<keyword evidence="1" id="KW-0677">Repeat</keyword>
<dbReference type="Pfam" id="PF12854">
    <property type="entry name" value="PPR_1"/>
    <property type="match status" value="1"/>
</dbReference>
<name>A0AAP0WNM5_LIQFO</name>
<dbReference type="PANTHER" id="PTHR47926">
    <property type="entry name" value="PENTATRICOPEPTIDE REPEAT-CONTAINING PROTEIN"/>
    <property type="match status" value="1"/>
</dbReference>
<evidence type="ECO:0000256" key="2">
    <source>
        <dbReference type="PROSITE-ProRule" id="PRU00708"/>
    </source>
</evidence>
<dbReference type="InterPro" id="IPR011990">
    <property type="entry name" value="TPR-like_helical_dom_sf"/>
</dbReference>
<dbReference type="GO" id="GO:0009451">
    <property type="term" value="P:RNA modification"/>
    <property type="evidence" value="ECO:0007669"/>
    <property type="project" value="InterPro"/>
</dbReference>
<dbReference type="PANTHER" id="PTHR47926:SF347">
    <property type="entry name" value="PENTATRICOPEPTIDE REPEAT-CONTAINING PROTEIN"/>
    <property type="match status" value="1"/>
</dbReference>
<evidence type="ECO:0000313" key="4">
    <source>
        <dbReference type="Proteomes" id="UP001415857"/>
    </source>
</evidence>
<dbReference type="NCBIfam" id="TIGR00756">
    <property type="entry name" value="PPR"/>
    <property type="match status" value="3"/>
</dbReference>
<evidence type="ECO:0000256" key="1">
    <source>
        <dbReference type="ARBA" id="ARBA00022737"/>
    </source>
</evidence>
<proteinExistence type="predicted"/>
<protein>
    <recommendedName>
        <fullName evidence="5">Pentatricopeptide repeat-containing protein</fullName>
    </recommendedName>
</protein>
<dbReference type="GO" id="GO:0003723">
    <property type="term" value="F:RNA binding"/>
    <property type="evidence" value="ECO:0007669"/>
    <property type="project" value="InterPro"/>
</dbReference>
<dbReference type="AlphaFoldDB" id="A0AAP0WNM5"/>
<sequence>MYKAQIFHAALVKSGLQNHVYQCNILLQAYIKSQALFDAHKLLHLMPHPTVVSYNTILSGYFKSHLVSEALELFKAAPKTDCQSWNIVISGCSQNQRLEEALTHFVKMRHGSIRPDNFTYSIVIPYCDFDFGQQLHAEIIKVCPSSDAFLGTNLLRMYAGGGAIEGARKVFDGMPHRDLVTWNALISCYSQYGMGDRTIELFRQLGREGIVADEYTYAIVLNEFASCLLVFEAMQIHSLIIQRGLCSDRFTSNALMIVGGVKQYKLGN</sequence>
<accession>A0AAP0WNM5</accession>
<dbReference type="Pfam" id="PF13041">
    <property type="entry name" value="PPR_2"/>
    <property type="match status" value="2"/>
</dbReference>
<evidence type="ECO:0008006" key="5">
    <source>
        <dbReference type="Google" id="ProtNLM"/>
    </source>
</evidence>
<dbReference type="InterPro" id="IPR046960">
    <property type="entry name" value="PPR_At4g14850-like_plant"/>
</dbReference>
<comment type="caution">
    <text evidence="3">The sequence shown here is derived from an EMBL/GenBank/DDBJ whole genome shotgun (WGS) entry which is preliminary data.</text>
</comment>
<organism evidence="3 4">
    <name type="scientific">Liquidambar formosana</name>
    <name type="common">Formosan gum</name>
    <dbReference type="NCBI Taxonomy" id="63359"/>
    <lineage>
        <taxon>Eukaryota</taxon>
        <taxon>Viridiplantae</taxon>
        <taxon>Streptophyta</taxon>
        <taxon>Embryophyta</taxon>
        <taxon>Tracheophyta</taxon>
        <taxon>Spermatophyta</taxon>
        <taxon>Magnoliopsida</taxon>
        <taxon>eudicotyledons</taxon>
        <taxon>Gunneridae</taxon>
        <taxon>Pentapetalae</taxon>
        <taxon>Saxifragales</taxon>
        <taxon>Altingiaceae</taxon>
        <taxon>Liquidambar</taxon>
    </lineage>
</organism>
<dbReference type="PROSITE" id="PS51375">
    <property type="entry name" value="PPR"/>
    <property type="match status" value="2"/>
</dbReference>
<dbReference type="Proteomes" id="UP001415857">
    <property type="component" value="Unassembled WGS sequence"/>
</dbReference>
<dbReference type="Gene3D" id="1.25.40.10">
    <property type="entry name" value="Tetratricopeptide repeat domain"/>
    <property type="match status" value="2"/>
</dbReference>
<keyword evidence="4" id="KW-1185">Reference proteome</keyword>
<gene>
    <name evidence="3" type="ORF">L1049_019157</name>
</gene>
<dbReference type="InterPro" id="IPR002885">
    <property type="entry name" value="PPR_rpt"/>
</dbReference>
<feature type="repeat" description="PPR" evidence="2">
    <location>
        <begin position="178"/>
        <end position="212"/>
    </location>
</feature>
<evidence type="ECO:0000313" key="3">
    <source>
        <dbReference type="EMBL" id="KAK9274343.1"/>
    </source>
</evidence>
<dbReference type="EMBL" id="JBBPBK010000012">
    <property type="protein sequence ID" value="KAK9274343.1"/>
    <property type="molecule type" value="Genomic_DNA"/>
</dbReference>
<feature type="repeat" description="PPR" evidence="2">
    <location>
        <begin position="81"/>
        <end position="115"/>
    </location>
</feature>